<evidence type="ECO:0000313" key="2">
    <source>
        <dbReference type="Proteomes" id="UP001289615"/>
    </source>
</evidence>
<sequence length="75" mass="8443">MAREIKTVLPGSQSHNRLKNRVSLGTTVKFDILNATKEYAKANNIQLSRIIDEALLLYLTQQGVTIEDKEEPTSK</sequence>
<evidence type="ECO:0000313" key="1">
    <source>
        <dbReference type="EMBL" id="MEA0976164.1"/>
    </source>
</evidence>
<dbReference type="EMBL" id="JAXUIA010000003">
    <property type="protein sequence ID" value="MEA0976164.1"/>
    <property type="molecule type" value="Genomic_DNA"/>
</dbReference>
<keyword evidence="2" id="KW-1185">Reference proteome</keyword>
<dbReference type="Proteomes" id="UP001289615">
    <property type="component" value="Unassembled WGS sequence"/>
</dbReference>
<proteinExistence type="predicted"/>
<reference evidence="1 2" key="1">
    <citation type="submission" date="2023-12" db="EMBL/GenBank/DDBJ databases">
        <title>Genome comparison identifies genes involved in endophytic behavior of Lysinibacillus irui and provides insights into its role as a plant-growth promoting bacterium.</title>
        <authorList>
            <person name="Hilario S."/>
            <person name="Matos I."/>
            <person name="Goncalves M.F.M."/>
            <person name="Pardo C.A."/>
            <person name="Santos M.J."/>
        </authorList>
    </citation>
    <scope>NUCLEOTIDE SEQUENCE [LARGE SCALE GENOMIC DNA]</scope>
    <source>
        <strain evidence="1 2">B3</strain>
    </source>
</reference>
<accession>A0ABU5NJF8</accession>
<name>A0ABU5NJF8_9BACI</name>
<gene>
    <name evidence="1" type="ORF">U6C28_07600</name>
</gene>
<dbReference type="RefSeq" id="WP_322611186.1">
    <property type="nucleotide sequence ID" value="NZ_JAXLNX010000006.1"/>
</dbReference>
<evidence type="ECO:0008006" key="3">
    <source>
        <dbReference type="Google" id="ProtNLM"/>
    </source>
</evidence>
<organism evidence="1 2">
    <name type="scientific">Lysinibacillus irui</name>
    <dbReference type="NCBI Taxonomy" id="2998077"/>
    <lineage>
        <taxon>Bacteria</taxon>
        <taxon>Bacillati</taxon>
        <taxon>Bacillota</taxon>
        <taxon>Bacilli</taxon>
        <taxon>Bacillales</taxon>
        <taxon>Bacillaceae</taxon>
        <taxon>Lysinibacillus</taxon>
    </lineage>
</organism>
<protein>
    <recommendedName>
        <fullName evidence="3">CopG family transcriptional regulator</fullName>
    </recommendedName>
</protein>
<comment type="caution">
    <text evidence="1">The sequence shown here is derived from an EMBL/GenBank/DDBJ whole genome shotgun (WGS) entry which is preliminary data.</text>
</comment>